<evidence type="ECO:0000256" key="1">
    <source>
        <dbReference type="SAM" id="Phobius"/>
    </source>
</evidence>
<keyword evidence="3" id="KW-1185">Reference proteome</keyword>
<organism evidence="2 3">
    <name type="scientific">Azohydromonas lata</name>
    <dbReference type="NCBI Taxonomy" id="45677"/>
    <lineage>
        <taxon>Bacteria</taxon>
        <taxon>Pseudomonadati</taxon>
        <taxon>Pseudomonadota</taxon>
        <taxon>Betaproteobacteria</taxon>
        <taxon>Burkholderiales</taxon>
        <taxon>Sphaerotilaceae</taxon>
        <taxon>Azohydromonas</taxon>
    </lineage>
</organism>
<dbReference type="InterPro" id="IPR010649">
    <property type="entry name" value="NapE_TorE"/>
</dbReference>
<gene>
    <name evidence="2" type="ORF">SM757_30660</name>
</gene>
<keyword evidence="1" id="KW-1133">Transmembrane helix</keyword>
<proteinExistence type="predicted"/>
<reference evidence="2 3" key="1">
    <citation type="submission" date="2023-11" db="EMBL/GenBank/DDBJ databases">
        <title>Draft genome of Azohydromonas lata strain H1 (DSM1123), a polyhydroxyalkanoate producer.</title>
        <authorList>
            <person name="Traversa D."/>
            <person name="D'Addabbo P."/>
            <person name="Pazzani C."/>
            <person name="Manzari C."/>
            <person name="Chiara M."/>
            <person name="Scrascia M."/>
        </authorList>
    </citation>
    <scope>NUCLEOTIDE SEQUENCE [LARGE SCALE GENOMIC DNA]</scope>
    <source>
        <strain evidence="2 3">H1</strain>
    </source>
</reference>
<comment type="caution">
    <text evidence="2">The sequence shown here is derived from an EMBL/GenBank/DDBJ whole genome shotgun (WGS) entry which is preliminary data.</text>
</comment>
<dbReference type="Pfam" id="PF06796">
    <property type="entry name" value="NapE"/>
    <property type="match status" value="1"/>
</dbReference>
<keyword evidence="1" id="KW-0812">Transmembrane</keyword>
<sequence length="57" mass="6276">MHPADPDAPSTRQEEWRSFLFLTVVTAPVLAVAVVGGWGFVVWMYQLLSGQLPGYSP</sequence>
<name>A0ABU5IPX3_9BURK</name>
<evidence type="ECO:0000313" key="2">
    <source>
        <dbReference type="EMBL" id="MDZ5460945.1"/>
    </source>
</evidence>
<dbReference type="Proteomes" id="UP001293718">
    <property type="component" value="Unassembled WGS sequence"/>
</dbReference>
<keyword evidence="1" id="KW-0472">Membrane</keyword>
<evidence type="ECO:0000313" key="3">
    <source>
        <dbReference type="Proteomes" id="UP001293718"/>
    </source>
</evidence>
<dbReference type="EMBL" id="JAXOJX010000090">
    <property type="protein sequence ID" value="MDZ5460945.1"/>
    <property type="molecule type" value="Genomic_DNA"/>
</dbReference>
<protein>
    <submittedName>
        <fullName evidence="2">Periplasmic nitrate reductase, NapE protein</fullName>
    </submittedName>
</protein>
<accession>A0ABU5IPX3</accession>
<feature type="transmembrane region" description="Helical" evidence="1">
    <location>
        <begin position="19"/>
        <end position="45"/>
    </location>
</feature>
<dbReference type="RefSeq" id="WP_322468253.1">
    <property type="nucleotide sequence ID" value="NZ_JAXOJX010000090.1"/>
</dbReference>